<organism evidence="2 3">
    <name type="scientific">Nocardiopsis codii</name>
    <dbReference type="NCBI Taxonomy" id="3065942"/>
    <lineage>
        <taxon>Bacteria</taxon>
        <taxon>Bacillati</taxon>
        <taxon>Actinomycetota</taxon>
        <taxon>Actinomycetes</taxon>
        <taxon>Streptosporangiales</taxon>
        <taxon>Nocardiopsidaceae</taxon>
        <taxon>Nocardiopsis</taxon>
    </lineage>
</organism>
<sequence length="155" mass="16956">MTTPHPLLRTAEITPENVDAALGVRVREDQNAFVAPVVRSLAEAYASRATAWPRLILDGDGAVGFVMANFAPGEEDPDFRCGIWRLNIAEGAQRRGYGRFAVGAVVEEARRRGNRRLTVMWVPGEGSPEDFYLGLGFRPTGRVVEGEAVAEMLLD</sequence>
<dbReference type="Proteomes" id="UP001356095">
    <property type="component" value="Unassembled WGS sequence"/>
</dbReference>
<keyword evidence="2" id="KW-0808">Transferase</keyword>
<name>A0ABU7KE32_9ACTN</name>
<dbReference type="PROSITE" id="PS51186">
    <property type="entry name" value="GNAT"/>
    <property type="match status" value="1"/>
</dbReference>
<evidence type="ECO:0000259" key="1">
    <source>
        <dbReference type="PROSITE" id="PS51186"/>
    </source>
</evidence>
<evidence type="ECO:0000313" key="3">
    <source>
        <dbReference type="Proteomes" id="UP001356095"/>
    </source>
</evidence>
<accession>A0ABU7KE32</accession>
<dbReference type="Gene3D" id="3.40.630.30">
    <property type="match status" value="1"/>
</dbReference>
<dbReference type="EMBL" id="JAUZMY010000030">
    <property type="protein sequence ID" value="MEE2040489.1"/>
    <property type="molecule type" value="Genomic_DNA"/>
</dbReference>
<keyword evidence="3" id="KW-1185">Reference proteome</keyword>
<gene>
    <name evidence="2" type="ORF">Q8791_25025</name>
</gene>
<dbReference type="SUPFAM" id="SSF55729">
    <property type="entry name" value="Acyl-CoA N-acyltransferases (Nat)"/>
    <property type="match status" value="1"/>
</dbReference>
<feature type="domain" description="N-acetyltransferase" evidence="1">
    <location>
        <begin position="8"/>
        <end position="155"/>
    </location>
</feature>
<evidence type="ECO:0000313" key="2">
    <source>
        <dbReference type="EMBL" id="MEE2040489.1"/>
    </source>
</evidence>
<dbReference type="Pfam" id="PF00583">
    <property type="entry name" value="Acetyltransf_1"/>
    <property type="match status" value="1"/>
</dbReference>
<keyword evidence="2" id="KW-0012">Acyltransferase</keyword>
<dbReference type="GO" id="GO:0016746">
    <property type="term" value="F:acyltransferase activity"/>
    <property type="evidence" value="ECO:0007669"/>
    <property type="project" value="UniProtKB-KW"/>
</dbReference>
<protein>
    <submittedName>
        <fullName evidence="2">GNAT family N-acetyltransferase</fullName>
        <ecNumber evidence="2">2.3.1.-</ecNumber>
    </submittedName>
</protein>
<dbReference type="EC" id="2.3.1.-" evidence="2"/>
<reference evidence="2 3" key="1">
    <citation type="submission" date="2023-08" db="EMBL/GenBank/DDBJ databases">
        <authorList>
            <person name="Girao M."/>
            <person name="Carvalho M.F."/>
        </authorList>
    </citation>
    <scope>NUCLEOTIDE SEQUENCE [LARGE SCALE GENOMIC DNA]</scope>
    <source>
        <strain evidence="2 3">CT-R113</strain>
    </source>
</reference>
<dbReference type="InterPro" id="IPR016181">
    <property type="entry name" value="Acyl_CoA_acyltransferase"/>
</dbReference>
<dbReference type="CDD" id="cd04301">
    <property type="entry name" value="NAT_SF"/>
    <property type="match status" value="1"/>
</dbReference>
<comment type="caution">
    <text evidence="2">The sequence shown here is derived from an EMBL/GenBank/DDBJ whole genome shotgun (WGS) entry which is preliminary data.</text>
</comment>
<dbReference type="InterPro" id="IPR000182">
    <property type="entry name" value="GNAT_dom"/>
</dbReference>
<proteinExistence type="predicted"/>
<dbReference type="RefSeq" id="WP_330094255.1">
    <property type="nucleotide sequence ID" value="NZ_JAUZMY010000030.1"/>
</dbReference>